<dbReference type="GO" id="GO:0051764">
    <property type="term" value="P:actin crosslink formation"/>
    <property type="evidence" value="ECO:0007669"/>
    <property type="project" value="TreeGrafter"/>
</dbReference>
<dbReference type="InterPro" id="IPR001715">
    <property type="entry name" value="CH_dom"/>
</dbReference>
<dbReference type="AlphaFoldDB" id="A0A1G4IDU0"/>
<evidence type="ECO:0000313" key="3">
    <source>
        <dbReference type="EMBL" id="SCU70450.1"/>
    </source>
</evidence>
<name>A0A1G4IDU0_TRYEQ</name>
<dbReference type="Pfam" id="PF00307">
    <property type="entry name" value="CH"/>
    <property type="match status" value="1"/>
</dbReference>
<dbReference type="VEuPathDB" id="TriTrypDB:TEOVI_000202300"/>
<dbReference type="InterPro" id="IPR036872">
    <property type="entry name" value="CH_dom_sf"/>
</dbReference>
<protein>
    <submittedName>
        <fullName evidence="3">Calponin homology (CH) domain containing protein, putative</fullName>
    </submittedName>
</protein>
<accession>A0A1G4IDU0</accession>
<reference evidence="3" key="1">
    <citation type="submission" date="2016-09" db="EMBL/GenBank/DDBJ databases">
        <authorList>
            <person name="Hebert L."/>
            <person name="Moumen B."/>
        </authorList>
    </citation>
    <scope>NUCLEOTIDE SEQUENCE [LARGE SCALE GENOMIC DNA]</scope>
    <source>
        <strain evidence="3">OVI</strain>
    </source>
</reference>
<dbReference type="PANTHER" id="PTHR46756">
    <property type="entry name" value="TRANSGELIN"/>
    <property type="match status" value="1"/>
</dbReference>
<gene>
    <name evidence="3" type="ORF">TEOVI_000202300</name>
</gene>
<dbReference type="GO" id="GO:0008093">
    <property type="term" value="F:cytoskeletal anchor activity"/>
    <property type="evidence" value="ECO:0007669"/>
    <property type="project" value="TreeGrafter"/>
</dbReference>
<feature type="domain" description="Calponin-homology (CH)" evidence="2">
    <location>
        <begin position="78"/>
        <end position="193"/>
    </location>
</feature>
<proteinExistence type="predicted"/>
<dbReference type="Gene3D" id="1.10.418.10">
    <property type="entry name" value="Calponin-like domain"/>
    <property type="match status" value="1"/>
</dbReference>
<dbReference type="RefSeq" id="XP_067081258.1">
    <property type="nucleotide sequence ID" value="XM_067225157.1"/>
</dbReference>
<feature type="region of interest" description="Disordered" evidence="1">
    <location>
        <begin position="1"/>
        <end position="73"/>
    </location>
</feature>
<dbReference type="EMBL" id="CZPT02001451">
    <property type="protein sequence ID" value="SCU70450.1"/>
    <property type="molecule type" value="Genomic_DNA"/>
</dbReference>
<comment type="caution">
    <text evidence="3">The sequence shown here is derived from an EMBL/GenBank/DDBJ whole genome shotgun (WGS) entry which is preliminary data.</text>
</comment>
<dbReference type="Proteomes" id="UP000195570">
    <property type="component" value="Unassembled WGS sequence"/>
</dbReference>
<dbReference type="PANTHER" id="PTHR46756:SF18">
    <property type="entry name" value="GAS2-LIKE PROTEIN PICKLED EGGS"/>
    <property type="match status" value="1"/>
</dbReference>
<evidence type="ECO:0000256" key="1">
    <source>
        <dbReference type="SAM" id="MobiDB-lite"/>
    </source>
</evidence>
<dbReference type="CDD" id="cd21204">
    <property type="entry name" value="CH_GAS2-like"/>
    <property type="match status" value="1"/>
</dbReference>
<dbReference type="SUPFAM" id="SSF47576">
    <property type="entry name" value="Calponin-homology domain, CH-domain"/>
    <property type="match status" value="1"/>
</dbReference>
<feature type="region of interest" description="Disordered" evidence="1">
    <location>
        <begin position="284"/>
        <end position="331"/>
    </location>
</feature>
<dbReference type="GeneID" id="92375963"/>
<feature type="compositionally biased region" description="Polar residues" evidence="1">
    <location>
        <begin position="56"/>
        <end position="71"/>
    </location>
</feature>
<keyword evidence="4" id="KW-1185">Reference proteome</keyword>
<sequence length="493" mass="54824">MTLEHNDEFATEGAMHSVDDPATTSSNGNTHRKPVELSSNAVHGKASGADVLDGNASASTDGRTKPLNSGPTREAVDDVMMDECRRWVADVVGDAYNAEVLQKENFVDSLRSGVVLLVLLQKLDDPPVPDSELRVPKRVDGFFARDNVAKFLRQAAKKFNLTEIELFTDSDLCDGKNDRAVITCLLSIARTAYSRGNMEVAPASIVQQQELSVRIKQAALNQLRKHLAEEGEEDGKGEISKKLEPVAQEEVSHTPCENIPESGEPMKEIKNEVDVEAVVNESLADTEDYRSVEESEEADLPDVPQHGEQMRVGEVADDDKSRPSGTYETTTRHAPVRVRIEGRASDTIKLPQHRTIRATKESQGVAITPVPHQVEQEVNAPQPRGMETQRHGPTAPPAYRPRRWDKVDILLSVVVNAHFTQHPDTNIRFRRLSGNTGEYMVFHKVTGGKKLLHARTELGKVVVGEQRKKGNIEDLVWTDLSHWLERHERDFSN</sequence>
<dbReference type="GO" id="GO:0051015">
    <property type="term" value="F:actin filament binding"/>
    <property type="evidence" value="ECO:0007669"/>
    <property type="project" value="TreeGrafter"/>
</dbReference>
<evidence type="ECO:0000313" key="4">
    <source>
        <dbReference type="Proteomes" id="UP000195570"/>
    </source>
</evidence>
<organism evidence="3 4">
    <name type="scientific">Trypanosoma equiperdum</name>
    <dbReference type="NCBI Taxonomy" id="5694"/>
    <lineage>
        <taxon>Eukaryota</taxon>
        <taxon>Discoba</taxon>
        <taxon>Euglenozoa</taxon>
        <taxon>Kinetoplastea</taxon>
        <taxon>Metakinetoplastina</taxon>
        <taxon>Trypanosomatida</taxon>
        <taxon>Trypanosomatidae</taxon>
        <taxon>Trypanosoma</taxon>
    </lineage>
</organism>
<dbReference type="GO" id="GO:0005884">
    <property type="term" value="C:actin filament"/>
    <property type="evidence" value="ECO:0007669"/>
    <property type="project" value="TreeGrafter"/>
</dbReference>
<dbReference type="PROSITE" id="PS50021">
    <property type="entry name" value="CH"/>
    <property type="match status" value="1"/>
</dbReference>
<dbReference type="SMART" id="SM00033">
    <property type="entry name" value="CH"/>
    <property type="match status" value="1"/>
</dbReference>
<evidence type="ECO:0000259" key="2">
    <source>
        <dbReference type="PROSITE" id="PS50021"/>
    </source>
</evidence>